<protein>
    <submittedName>
        <fullName evidence="3">Sensor domain-containing diguanylate cyclase</fullName>
        <ecNumber evidence="3">2.7.7.65</ecNumber>
    </submittedName>
</protein>
<feature type="transmembrane region" description="Helical" evidence="1">
    <location>
        <begin position="213"/>
        <end position="236"/>
    </location>
</feature>
<dbReference type="InterPro" id="IPR043128">
    <property type="entry name" value="Rev_trsase/Diguanyl_cyclase"/>
</dbReference>
<dbReference type="SMART" id="SM00267">
    <property type="entry name" value="GGDEF"/>
    <property type="match status" value="1"/>
</dbReference>
<dbReference type="InterPro" id="IPR052163">
    <property type="entry name" value="DGC-Regulatory_Protein"/>
</dbReference>
<dbReference type="EMBL" id="CP121261">
    <property type="protein sequence ID" value="WFP08194.1"/>
    <property type="molecule type" value="Genomic_DNA"/>
</dbReference>
<organism evidence="3 4">
    <name type="scientific">Achromobacter spanius</name>
    <dbReference type="NCBI Taxonomy" id="217203"/>
    <lineage>
        <taxon>Bacteria</taxon>
        <taxon>Pseudomonadati</taxon>
        <taxon>Pseudomonadota</taxon>
        <taxon>Betaproteobacteria</taxon>
        <taxon>Burkholderiales</taxon>
        <taxon>Alcaligenaceae</taxon>
        <taxon>Achromobacter</taxon>
    </lineage>
</organism>
<keyword evidence="4" id="KW-1185">Reference proteome</keyword>
<keyword evidence="1" id="KW-1133">Transmembrane helix</keyword>
<dbReference type="InterPro" id="IPR029787">
    <property type="entry name" value="Nucleotide_cyclase"/>
</dbReference>
<dbReference type="PANTHER" id="PTHR46663:SF2">
    <property type="entry name" value="GGDEF DOMAIN-CONTAINING PROTEIN"/>
    <property type="match status" value="1"/>
</dbReference>
<proteinExistence type="predicted"/>
<dbReference type="PROSITE" id="PS50887">
    <property type="entry name" value="GGDEF"/>
    <property type="match status" value="1"/>
</dbReference>
<dbReference type="Gene3D" id="3.30.70.270">
    <property type="match status" value="1"/>
</dbReference>
<keyword evidence="3" id="KW-0548">Nucleotidyltransferase</keyword>
<evidence type="ECO:0000313" key="3">
    <source>
        <dbReference type="EMBL" id="WFP08194.1"/>
    </source>
</evidence>
<evidence type="ECO:0000256" key="1">
    <source>
        <dbReference type="SAM" id="Phobius"/>
    </source>
</evidence>
<dbReference type="SUPFAM" id="SSF55073">
    <property type="entry name" value="Nucleotide cyclase"/>
    <property type="match status" value="1"/>
</dbReference>
<sequence length="452" mass="48260">MTAGLQVLAASEELYRGDLQTFHAKARQIAQLQDVDSYTLIDSSRMQVLNTRHDAARPAVRASVPEEMLNRVFSYRSVAQTDLFRTPTNRYLVAISVPVVINDDVRYSLQAGISPDIAGKVLRRQALGQGWVAALLDSQGIIAGRTRDEERFIGQPAVSLLRSAVMARSEDTLESTTKEGISVFTAFTHTMDGKWTVVVGAPTNVLLDELTAALIKVILAGATIIGLGVALAVWMAHAIERSIAALIEPAVDLGRGGAFVAPPTHFVETAALGAALTETSHMLARAQQMAYHDPLTGLCNRVLFAELANQALAAATRASRPVAFLAIDLDNFKDVNDTRGHAVGDAVLKTVARRMRSAFRAADVIARFGGDEFFVLMDDANAENALSVGNSLVKSLSEQYPGVTVSVGASVGISVFPADGIDLTSLLAEADAALYAAKRAGRGRALHRATLR</sequence>
<evidence type="ECO:0000259" key="2">
    <source>
        <dbReference type="PROSITE" id="PS50887"/>
    </source>
</evidence>
<keyword evidence="3" id="KW-0808">Transferase</keyword>
<feature type="domain" description="GGDEF" evidence="2">
    <location>
        <begin position="320"/>
        <end position="450"/>
    </location>
</feature>
<evidence type="ECO:0000313" key="4">
    <source>
        <dbReference type="Proteomes" id="UP001214170"/>
    </source>
</evidence>
<dbReference type="EC" id="2.7.7.65" evidence="3"/>
<dbReference type="Pfam" id="PF00990">
    <property type="entry name" value="GGDEF"/>
    <property type="match status" value="1"/>
</dbReference>
<dbReference type="GO" id="GO:0052621">
    <property type="term" value="F:diguanylate cyclase activity"/>
    <property type="evidence" value="ECO:0007669"/>
    <property type="project" value="UniProtKB-EC"/>
</dbReference>
<gene>
    <name evidence="3" type="ORF">P8T11_28555</name>
</gene>
<reference evidence="3 4" key="1">
    <citation type="submission" date="2023-03" db="EMBL/GenBank/DDBJ databases">
        <title>Achromobacter spanius LIG8.</title>
        <authorList>
            <person name="Shrestha S."/>
        </authorList>
    </citation>
    <scope>NUCLEOTIDE SEQUENCE [LARGE SCALE GENOMIC DNA]</scope>
    <source>
        <strain evidence="3 4">LIG8</strain>
    </source>
</reference>
<dbReference type="CDD" id="cd01949">
    <property type="entry name" value="GGDEF"/>
    <property type="match status" value="1"/>
</dbReference>
<dbReference type="RefSeq" id="WP_268078985.1">
    <property type="nucleotide sequence ID" value="NZ_CP106885.1"/>
</dbReference>
<accession>A0ABY8GUJ9</accession>
<dbReference type="Proteomes" id="UP001214170">
    <property type="component" value="Chromosome"/>
</dbReference>
<dbReference type="InterPro" id="IPR000160">
    <property type="entry name" value="GGDEF_dom"/>
</dbReference>
<dbReference type="NCBIfam" id="TIGR00254">
    <property type="entry name" value="GGDEF"/>
    <property type="match status" value="1"/>
</dbReference>
<name>A0ABY8GUJ9_9BURK</name>
<dbReference type="PANTHER" id="PTHR46663">
    <property type="entry name" value="DIGUANYLATE CYCLASE DGCT-RELATED"/>
    <property type="match status" value="1"/>
</dbReference>
<keyword evidence="1" id="KW-0472">Membrane</keyword>
<keyword evidence="1" id="KW-0812">Transmembrane</keyword>
<dbReference type="CDD" id="cd18774">
    <property type="entry name" value="PDC2_HK_sensor"/>
    <property type="match status" value="1"/>
</dbReference>